<dbReference type="InterPro" id="IPR023210">
    <property type="entry name" value="NADP_OxRdtase_dom"/>
</dbReference>
<dbReference type="Pfam" id="PF00248">
    <property type="entry name" value="Aldo_ket_red"/>
    <property type="match status" value="1"/>
</dbReference>
<reference evidence="3" key="2">
    <citation type="submission" date="2012-04" db="EMBL/GenBank/DDBJ databases">
        <authorList>
            <person name="Op den Camp R.H.M."/>
            <person name="Polone E."/>
            <person name="Fedorova E."/>
            <person name="Roelofsen W."/>
            <person name="Squartini A."/>
            <person name="Op den Camp H.J.M."/>
            <person name="Bisseling T."/>
            <person name="Geurts R."/>
        </authorList>
    </citation>
    <scope>NUCLEOTIDE SEQUENCE</scope>
    <source>
        <strain evidence="3">WUR2</strain>
    </source>
</reference>
<dbReference type="GO" id="GO:0016491">
    <property type="term" value="F:oxidoreductase activity"/>
    <property type="evidence" value="ECO:0007669"/>
    <property type="project" value="UniProtKB-KW"/>
</dbReference>
<evidence type="ECO:0000259" key="2">
    <source>
        <dbReference type="Pfam" id="PF00248"/>
    </source>
</evidence>
<accession>I2AWJ6</accession>
<evidence type="ECO:0000256" key="1">
    <source>
        <dbReference type="ARBA" id="ARBA00023002"/>
    </source>
</evidence>
<evidence type="ECO:0000313" key="3">
    <source>
        <dbReference type="EMBL" id="AFJ42538.1"/>
    </source>
</evidence>
<dbReference type="PANTHER" id="PTHR43364:SF4">
    <property type="entry name" value="NAD(P)-LINKED OXIDOREDUCTASE SUPERFAMILY PROTEIN"/>
    <property type="match status" value="1"/>
</dbReference>
<dbReference type="InterPro" id="IPR050523">
    <property type="entry name" value="AKR_Detox_Biosynth"/>
</dbReference>
<dbReference type="SUPFAM" id="SSF51430">
    <property type="entry name" value="NAD(P)-linked oxidoreductase"/>
    <property type="match status" value="1"/>
</dbReference>
<dbReference type="EMBL" id="JQ889859">
    <property type="protein sequence ID" value="AFJ42538.1"/>
    <property type="molecule type" value="Genomic_DNA"/>
</dbReference>
<feature type="domain" description="NADP-dependent oxidoreductase" evidence="2">
    <location>
        <begin position="16"/>
        <end position="87"/>
    </location>
</feature>
<dbReference type="AlphaFoldDB" id="I2AWJ6"/>
<dbReference type="Gene3D" id="3.20.20.100">
    <property type="entry name" value="NADP-dependent oxidoreductase domain"/>
    <property type="match status" value="1"/>
</dbReference>
<name>I2AWJ6_MESPL</name>
<keyword evidence="1" id="KW-0560">Oxidoreductase</keyword>
<reference evidence="3" key="1">
    <citation type="journal article" date="2012" name="Mol. Plant Microbe Interact.">
        <title>Nonlegume Parasponia andersonii deploys a broad rhizobium host range strategy resulting in largely variable symbiotic effectiveness.</title>
        <authorList>
            <person name="Op den Camp R.H."/>
            <person name="Polone E."/>
            <person name="Fedorova E."/>
            <person name="Roelofsen W."/>
            <person name="Squartini A."/>
            <person name="Op den Camp H.J."/>
            <person name="Bisseling T."/>
            <person name="Geurts R."/>
        </authorList>
    </citation>
    <scope>NUCLEOTIDE SEQUENCE</scope>
    <source>
        <strain evidence="3">WUR2</strain>
    </source>
</reference>
<proteinExistence type="predicted"/>
<sequence length="93" mass="10239">MQYHELGCVGLRMSVLLGSMSWDEQNTEDKAHAQMAAALGAGINLVDTAEMHPVPSRAETQGFSERYVGTWLRSTRRRQDVALATKVGNTCND</sequence>
<protein>
    <submittedName>
        <fullName evidence="3">Aryl-alcohol dehydrogenase-like oxidoreductase</fullName>
    </submittedName>
</protein>
<organism evidence="3">
    <name type="scientific">Mesorhizobium plurifarium</name>
    <dbReference type="NCBI Taxonomy" id="69974"/>
    <lineage>
        <taxon>Bacteria</taxon>
        <taxon>Pseudomonadati</taxon>
        <taxon>Pseudomonadota</taxon>
        <taxon>Alphaproteobacteria</taxon>
        <taxon>Hyphomicrobiales</taxon>
        <taxon>Phyllobacteriaceae</taxon>
        <taxon>Mesorhizobium</taxon>
    </lineage>
</organism>
<dbReference type="PANTHER" id="PTHR43364">
    <property type="entry name" value="NADH-SPECIFIC METHYLGLYOXAL REDUCTASE-RELATED"/>
    <property type="match status" value="1"/>
</dbReference>
<dbReference type="InterPro" id="IPR036812">
    <property type="entry name" value="NAD(P)_OxRdtase_dom_sf"/>
</dbReference>